<protein>
    <submittedName>
        <fullName evidence="1">Uncharacterized protein</fullName>
    </submittedName>
</protein>
<keyword evidence="2" id="KW-1185">Reference proteome</keyword>
<evidence type="ECO:0000313" key="1">
    <source>
        <dbReference type="EMBL" id="SFF18886.1"/>
    </source>
</evidence>
<gene>
    <name evidence="1" type="ORF">SAMN05216167_13419</name>
</gene>
<name>A0A1I2GQG3_9BACT</name>
<accession>A0A1I2GQG3</accession>
<dbReference type="Proteomes" id="UP000198598">
    <property type="component" value="Unassembled WGS sequence"/>
</dbReference>
<proteinExistence type="predicted"/>
<evidence type="ECO:0000313" key="2">
    <source>
        <dbReference type="Proteomes" id="UP000198598"/>
    </source>
</evidence>
<reference evidence="1 2" key="1">
    <citation type="submission" date="2016-10" db="EMBL/GenBank/DDBJ databases">
        <authorList>
            <person name="de Groot N.N."/>
        </authorList>
    </citation>
    <scope>NUCLEOTIDE SEQUENCE [LARGE SCALE GENOMIC DNA]</scope>
    <source>
        <strain evidence="1 2">DSM 26130</strain>
    </source>
</reference>
<organism evidence="1 2">
    <name type="scientific">Spirosoma endophyticum</name>
    <dbReference type="NCBI Taxonomy" id="662367"/>
    <lineage>
        <taxon>Bacteria</taxon>
        <taxon>Pseudomonadati</taxon>
        <taxon>Bacteroidota</taxon>
        <taxon>Cytophagia</taxon>
        <taxon>Cytophagales</taxon>
        <taxon>Cytophagaceae</taxon>
        <taxon>Spirosoma</taxon>
    </lineage>
</organism>
<dbReference type="AlphaFoldDB" id="A0A1I2GQG3"/>
<sequence length="123" mass="14297">MDDKTIWNGISAYFSTLKIIGKPELDAYGFALCRLHRLAKNMDVARLHFLKTKFTDPLAQFLVITQALADYADNSCWCDLNEYYAIQEFATPTTDQQLFLYVMENHQLFLDIIAKYREMEGIV</sequence>
<dbReference type="EMBL" id="FOLQ01000034">
    <property type="protein sequence ID" value="SFF18886.1"/>
    <property type="molecule type" value="Genomic_DNA"/>
</dbReference>